<dbReference type="InterPro" id="IPR018247">
    <property type="entry name" value="EF_Hand_1_Ca_BS"/>
</dbReference>
<feature type="domain" description="EF-hand" evidence="4">
    <location>
        <begin position="63"/>
        <end position="98"/>
    </location>
</feature>
<evidence type="ECO:0000259" key="4">
    <source>
        <dbReference type="PROSITE" id="PS50222"/>
    </source>
</evidence>
<dbReference type="PROSITE" id="PS00018">
    <property type="entry name" value="EF_HAND_1"/>
    <property type="match status" value="4"/>
</dbReference>
<dbReference type="SMART" id="SM00054">
    <property type="entry name" value="EFh"/>
    <property type="match status" value="4"/>
</dbReference>
<evidence type="ECO:0000256" key="3">
    <source>
        <dbReference type="SAM" id="MobiDB-lite"/>
    </source>
</evidence>
<reference evidence="5" key="1">
    <citation type="submission" date="2022-11" db="EMBL/GenBank/DDBJ databases">
        <title>Centuries of genome instability and evolution in soft-shell clam transmissible cancer (bioRxiv).</title>
        <authorList>
            <person name="Hart S.F.M."/>
            <person name="Yonemitsu M.A."/>
            <person name="Giersch R.M."/>
            <person name="Beal B.F."/>
            <person name="Arriagada G."/>
            <person name="Davis B.W."/>
            <person name="Ostrander E.A."/>
            <person name="Goff S.P."/>
            <person name="Metzger M.J."/>
        </authorList>
    </citation>
    <scope>NUCLEOTIDE SEQUENCE</scope>
    <source>
        <strain evidence="5">MELC-2E11</strain>
        <tissue evidence="5">Siphon/mantle</tissue>
    </source>
</reference>
<dbReference type="PANTHER" id="PTHR23048">
    <property type="entry name" value="MYOSIN LIGHT CHAIN 1, 3"/>
    <property type="match status" value="1"/>
</dbReference>
<feature type="compositionally biased region" description="Basic and acidic residues" evidence="3">
    <location>
        <begin position="204"/>
        <end position="213"/>
    </location>
</feature>
<gene>
    <name evidence="5" type="ORF">MAR_001376</name>
</gene>
<name>A0ABY7FFN8_MYAAR</name>
<feature type="region of interest" description="Disordered" evidence="3">
    <location>
        <begin position="1"/>
        <end position="45"/>
    </location>
</feature>
<dbReference type="PROSITE" id="PS50222">
    <property type="entry name" value="EF_HAND_2"/>
    <property type="match status" value="4"/>
</dbReference>
<dbReference type="Pfam" id="PF13499">
    <property type="entry name" value="EF-hand_7"/>
    <property type="match status" value="2"/>
</dbReference>
<dbReference type="PANTHER" id="PTHR23048:SF59">
    <property type="entry name" value="EF-HAND SUPERFAMILY PROTEIN"/>
    <property type="match status" value="1"/>
</dbReference>
<proteinExistence type="predicted"/>
<feature type="domain" description="EF-hand" evidence="4">
    <location>
        <begin position="136"/>
        <end position="171"/>
    </location>
</feature>
<dbReference type="SUPFAM" id="SSF47473">
    <property type="entry name" value="EF-hand"/>
    <property type="match status" value="1"/>
</dbReference>
<dbReference type="Gene3D" id="1.10.238.10">
    <property type="entry name" value="EF-hand"/>
    <property type="match status" value="2"/>
</dbReference>
<protein>
    <submittedName>
        <fullName evidence="5">CALM-like protein</fullName>
    </submittedName>
</protein>
<feature type="compositionally biased region" description="Low complexity" evidence="3">
    <location>
        <begin position="215"/>
        <end position="225"/>
    </location>
</feature>
<organism evidence="5 6">
    <name type="scientific">Mya arenaria</name>
    <name type="common">Soft-shell clam</name>
    <dbReference type="NCBI Taxonomy" id="6604"/>
    <lineage>
        <taxon>Eukaryota</taxon>
        <taxon>Metazoa</taxon>
        <taxon>Spiralia</taxon>
        <taxon>Lophotrochozoa</taxon>
        <taxon>Mollusca</taxon>
        <taxon>Bivalvia</taxon>
        <taxon>Autobranchia</taxon>
        <taxon>Heteroconchia</taxon>
        <taxon>Euheterodonta</taxon>
        <taxon>Imparidentia</taxon>
        <taxon>Neoheterodontei</taxon>
        <taxon>Myida</taxon>
        <taxon>Myoidea</taxon>
        <taxon>Myidae</taxon>
        <taxon>Mya</taxon>
    </lineage>
</organism>
<evidence type="ECO:0000313" key="6">
    <source>
        <dbReference type="Proteomes" id="UP001164746"/>
    </source>
</evidence>
<feature type="domain" description="EF-hand" evidence="4">
    <location>
        <begin position="172"/>
        <end position="207"/>
    </location>
</feature>
<dbReference type="Proteomes" id="UP001164746">
    <property type="component" value="Chromosome 11"/>
</dbReference>
<dbReference type="InterPro" id="IPR002048">
    <property type="entry name" value="EF_hand_dom"/>
</dbReference>
<evidence type="ECO:0000256" key="2">
    <source>
        <dbReference type="ARBA" id="ARBA00022837"/>
    </source>
</evidence>
<feature type="compositionally biased region" description="Basic and acidic residues" evidence="3">
    <location>
        <begin position="9"/>
        <end position="18"/>
    </location>
</feature>
<keyword evidence="1" id="KW-0677">Repeat</keyword>
<feature type="domain" description="EF-hand" evidence="4">
    <location>
        <begin position="99"/>
        <end position="134"/>
    </location>
</feature>
<sequence>MEPLGQAENKTDETKDRLCVPSDEIDEIVDKETNVENDDGEEDLDPHYCLTETQRTELDLNEDTVKAIRDVFTVLDQDKSGSLDVGELETAMRQMGVECTHSEIVELITQIDKDGNGTVEFYEFSRMVAEKLQAGDPETELKEAFAVFDKNGDGKVSSEEIRVVVESLGGKMTNAELENMLREVDENNDGYLDYEEFVHIWMGDEKPESERRQASGTSTTEETGGVLPRETTRPSLH</sequence>
<dbReference type="InterPro" id="IPR050230">
    <property type="entry name" value="CALM/Myosin/TropC-like"/>
</dbReference>
<accession>A0ABY7FFN8</accession>
<keyword evidence="2" id="KW-0106">Calcium</keyword>
<evidence type="ECO:0000313" key="5">
    <source>
        <dbReference type="EMBL" id="WAR19538.1"/>
    </source>
</evidence>
<keyword evidence="6" id="KW-1185">Reference proteome</keyword>
<feature type="region of interest" description="Disordered" evidence="3">
    <location>
        <begin position="204"/>
        <end position="237"/>
    </location>
</feature>
<dbReference type="InterPro" id="IPR011992">
    <property type="entry name" value="EF-hand-dom_pair"/>
</dbReference>
<dbReference type="CDD" id="cd00051">
    <property type="entry name" value="EFh"/>
    <property type="match status" value="1"/>
</dbReference>
<dbReference type="EMBL" id="CP111022">
    <property type="protein sequence ID" value="WAR19538.1"/>
    <property type="molecule type" value="Genomic_DNA"/>
</dbReference>
<feature type="compositionally biased region" description="Acidic residues" evidence="3">
    <location>
        <begin position="35"/>
        <end position="44"/>
    </location>
</feature>
<evidence type="ECO:0000256" key="1">
    <source>
        <dbReference type="ARBA" id="ARBA00022737"/>
    </source>
</evidence>